<proteinExistence type="predicted"/>
<feature type="chain" id="PRO_5042238182" description="Plastid lipid-associated protein/fibrillin conserved domain-containing protein" evidence="1">
    <location>
        <begin position="16"/>
        <end position="184"/>
    </location>
</feature>
<dbReference type="AlphaFoldDB" id="A0AAD2G9T5"/>
<dbReference type="EMBL" id="CAKOGP040002313">
    <property type="protein sequence ID" value="CAJ1966842.1"/>
    <property type="molecule type" value="Genomic_DNA"/>
</dbReference>
<evidence type="ECO:0000313" key="2">
    <source>
        <dbReference type="EMBL" id="CAJ1966842.1"/>
    </source>
</evidence>
<accession>A0AAD2G9T5</accession>
<dbReference type="Pfam" id="PF07386">
    <property type="entry name" value="DUF1499"/>
    <property type="match status" value="1"/>
</dbReference>
<evidence type="ECO:0000256" key="1">
    <source>
        <dbReference type="SAM" id="SignalP"/>
    </source>
</evidence>
<comment type="caution">
    <text evidence="2">The sequence shown here is derived from an EMBL/GenBank/DDBJ whole genome shotgun (WGS) entry which is preliminary data.</text>
</comment>
<organism evidence="2 3">
    <name type="scientific">Cylindrotheca closterium</name>
    <dbReference type="NCBI Taxonomy" id="2856"/>
    <lineage>
        <taxon>Eukaryota</taxon>
        <taxon>Sar</taxon>
        <taxon>Stramenopiles</taxon>
        <taxon>Ochrophyta</taxon>
        <taxon>Bacillariophyta</taxon>
        <taxon>Bacillariophyceae</taxon>
        <taxon>Bacillariophycidae</taxon>
        <taxon>Bacillariales</taxon>
        <taxon>Bacillariaceae</taxon>
        <taxon>Cylindrotheca</taxon>
    </lineage>
</organism>
<keyword evidence="3" id="KW-1185">Reference proteome</keyword>
<sequence length="184" mass="19639">MKFTVFTVFVASAAALTQQSPLNRREMLGSIVATGIASAIVAEPANALEACKKGSKNCIRTTWTPPASSSKAGTIASLKKALESYPKGGQDKVDLGGWELVEDNFSSGKARLEYKSGVGNFANFFNGGKPFVDDLKLEIEDTGLVQVRSSSRVGDSDLGVNQKRLKYLGKTLQAAGWTIPEANY</sequence>
<feature type="signal peptide" evidence="1">
    <location>
        <begin position="1"/>
        <end position="15"/>
    </location>
</feature>
<keyword evidence="1" id="KW-0732">Signal</keyword>
<gene>
    <name evidence="2" type="ORF">CYCCA115_LOCUS22425</name>
</gene>
<protein>
    <recommendedName>
        <fullName evidence="4">Plastid lipid-associated protein/fibrillin conserved domain-containing protein</fullName>
    </recommendedName>
</protein>
<evidence type="ECO:0008006" key="4">
    <source>
        <dbReference type="Google" id="ProtNLM"/>
    </source>
</evidence>
<reference evidence="2" key="1">
    <citation type="submission" date="2023-08" db="EMBL/GenBank/DDBJ databases">
        <authorList>
            <person name="Audoor S."/>
            <person name="Bilcke G."/>
        </authorList>
    </citation>
    <scope>NUCLEOTIDE SEQUENCE</scope>
</reference>
<name>A0AAD2G9T5_9STRA</name>
<dbReference type="InterPro" id="IPR010865">
    <property type="entry name" value="DUF1499"/>
</dbReference>
<dbReference type="PANTHER" id="PTHR34801:SF6">
    <property type="entry name" value="SLL1620 PROTEIN"/>
    <property type="match status" value="1"/>
</dbReference>
<dbReference type="PANTHER" id="PTHR34801">
    <property type="entry name" value="EXPRESSED PROTEIN"/>
    <property type="match status" value="1"/>
</dbReference>
<evidence type="ECO:0000313" key="3">
    <source>
        <dbReference type="Proteomes" id="UP001295423"/>
    </source>
</evidence>
<dbReference type="Proteomes" id="UP001295423">
    <property type="component" value="Unassembled WGS sequence"/>
</dbReference>